<dbReference type="EMBL" id="CADCUY010000491">
    <property type="protein sequence ID" value="CAA9428004.1"/>
    <property type="molecule type" value="Genomic_DNA"/>
</dbReference>
<proteinExistence type="predicted"/>
<feature type="compositionally biased region" description="Low complexity" evidence="1">
    <location>
        <begin position="311"/>
        <end position="320"/>
    </location>
</feature>
<reference evidence="2" key="1">
    <citation type="submission" date="2020-02" db="EMBL/GenBank/DDBJ databases">
        <authorList>
            <person name="Meier V. D."/>
        </authorList>
    </citation>
    <scope>NUCLEOTIDE SEQUENCE</scope>
    <source>
        <strain evidence="2">AVDCRST_MAG35</strain>
    </source>
</reference>
<feature type="region of interest" description="Disordered" evidence="1">
    <location>
        <begin position="109"/>
        <end position="134"/>
    </location>
</feature>
<protein>
    <submittedName>
        <fullName evidence="2">Ubiquinol-cytochrome C reductase, cytochrome B subunit</fullName>
        <ecNumber evidence="2">1.10.2.2</ecNumber>
    </submittedName>
</protein>
<feature type="compositionally biased region" description="Low complexity" evidence="1">
    <location>
        <begin position="225"/>
        <end position="234"/>
    </location>
</feature>
<gene>
    <name evidence="2" type="ORF">AVDCRST_MAG35-2415</name>
</gene>
<accession>A0A6J4PY98</accession>
<keyword evidence="2" id="KW-0560">Oxidoreductase</keyword>
<name>A0A6J4PY98_9ACTN</name>
<dbReference type="EC" id="1.10.2.2" evidence="2"/>
<feature type="region of interest" description="Disordered" evidence="1">
    <location>
        <begin position="195"/>
        <end position="258"/>
    </location>
</feature>
<dbReference type="GO" id="GO:0016491">
    <property type="term" value="F:oxidoreductase activity"/>
    <property type="evidence" value="ECO:0007669"/>
    <property type="project" value="UniProtKB-KW"/>
</dbReference>
<feature type="region of interest" description="Disordered" evidence="1">
    <location>
        <begin position="1"/>
        <end position="32"/>
    </location>
</feature>
<feature type="region of interest" description="Disordered" evidence="1">
    <location>
        <begin position="299"/>
        <end position="354"/>
    </location>
</feature>
<sequence>EHQHDTGGQDSRLPRRAVRRRQGREVLRPQGVPRPLVVHARGDRALHLRGAADLGHVPEPVVRAEHDAGALRGRLRAPPGRHGLRRLQLLAGAVLRGARRAAHAADPPLVGPALRRRDHRPHGPGVPDRGVPQAPRVQLGHRLGAGRAGPGRRLHRLLAPRRPALGQRPAHHPGRHPLDPGGRLLHLLLHVRRGVPRRGDHPEALHRPRDAHPRRADRPDRRPPRAAGAAQAHPVPRPGPQEHQRGRLPAVPRVHRQGRRVLLHRLRRGRAHRGVRDDQPDLELRALRPVPDLRRHPARLVHRLRRRRPAPDAGLDPAAGHGHRGHPHRVRDLRPHALAQRAPARAGPAGPDGG</sequence>
<dbReference type="AlphaFoldDB" id="A0A6J4PY98"/>
<feature type="non-terminal residue" evidence="2">
    <location>
        <position position="354"/>
    </location>
</feature>
<evidence type="ECO:0000256" key="1">
    <source>
        <dbReference type="SAM" id="MobiDB-lite"/>
    </source>
</evidence>
<feature type="compositionally biased region" description="Basic residues" evidence="1">
    <location>
        <begin position="299"/>
        <end position="308"/>
    </location>
</feature>
<evidence type="ECO:0000313" key="2">
    <source>
        <dbReference type="EMBL" id="CAA9428004.1"/>
    </source>
</evidence>
<feature type="compositionally biased region" description="Low complexity" evidence="1">
    <location>
        <begin position="336"/>
        <end position="354"/>
    </location>
</feature>
<feature type="compositionally biased region" description="Basic and acidic residues" evidence="1">
    <location>
        <begin position="197"/>
        <end position="223"/>
    </location>
</feature>
<organism evidence="2">
    <name type="scientific">uncultured Quadrisphaera sp</name>
    <dbReference type="NCBI Taxonomy" id="904978"/>
    <lineage>
        <taxon>Bacteria</taxon>
        <taxon>Bacillati</taxon>
        <taxon>Actinomycetota</taxon>
        <taxon>Actinomycetes</taxon>
        <taxon>Kineosporiales</taxon>
        <taxon>Kineosporiaceae</taxon>
        <taxon>Quadrisphaera</taxon>
        <taxon>environmental samples</taxon>
    </lineage>
</organism>
<feature type="non-terminal residue" evidence="2">
    <location>
        <position position="1"/>
    </location>
</feature>